<gene>
    <name evidence="2" type="ORF">AFUS01_LOCUS3846</name>
</gene>
<feature type="transmembrane region" description="Helical" evidence="1">
    <location>
        <begin position="20"/>
        <end position="42"/>
    </location>
</feature>
<sequence>SVAVFTGSGALFPIPAVRSMALQGAIFVGMSSLAIIVIYPAVCQLA</sequence>
<organism evidence="2 3">
    <name type="scientific">Allacma fusca</name>
    <dbReference type="NCBI Taxonomy" id="39272"/>
    <lineage>
        <taxon>Eukaryota</taxon>
        <taxon>Metazoa</taxon>
        <taxon>Ecdysozoa</taxon>
        <taxon>Arthropoda</taxon>
        <taxon>Hexapoda</taxon>
        <taxon>Collembola</taxon>
        <taxon>Symphypleona</taxon>
        <taxon>Sminthuridae</taxon>
        <taxon>Allacma</taxon>
    </lineage>
</organism>
<feature type="non-terminal residue" evidence="2">
    <location>
        <position position="1"/>
    </location>
</feature>
<keyword evidence="1" id="KW-1133">Transmembrane helix</keyword>
<dbReference type="AlphaFoldDB" id="A0A8J2J5S5"/>
<protein>
    <submittedName>
        <fullName evidence="2">Uncharacterized protein</fullName>
    </submittedName>
</protein>
<keyword evidence="1" id="KW-0472">Membrane</keyword>
<evidence type="ECO:0000256" key="1">
    <source>
        <dbReference type="SAM" id="Phobius"/>
    </source>
</evidence>
<reference evidence="2" key="1">
    <citation type="submission" date="2021-06" db="EMBL/GenBank/DDBJ databases">
        <authorList>
            <person name="Hodson N. C."/>
            <person name="Mongue J. A."/>
            <person name="Jaron S. K."/>
        </authorList>
    </citation>
    <scope>NUCLEOTIDE SEQUENCE</scope>
</reference>
<evidence type="ECO:0000313" key="2">
    <source>
        <dbReference type="EMBL" id="CAG7694871.1"/>
    </source>
</evidence>
<name>A0A8J2J5S5_9HEXA</name>
<dbReference type="EMBL" id="CAJVCH010023483">
    <property type="protein sequence ID" value="CAG7694871.1"/>
    <property type="molecule type" value="Genomic_DNA"/>
</dbReference>
<comment type="caution">
    <text evidence="2">The sequence shown here is derived from an EMBL/GenBank/DDBJ whole genome shotgun (WGS) entry which is preliminary data.</text>
</comment>
<accession>A0A8J2J5S5</accession>
<keyword evidence="3" id="KW-1185">Reference proteome</keyword>
<proteinExistence type="predicted"/>
<dbReference type="Proteomes" id="UP000708208">
    <property type="component" value="Unassembled WGS sequence"/>
</dbReference>
<feature type="non-terminal residue" evidence="2">
    <location>
        <position position="46"/>
    </location>
</feature>
<evidence type="ECO:0000313" key="3">
    <source>
        <dbReference type="Proteomes" id="UP000708208"/>
    </source>
</evidence>
<keyword evidence="1" id="KW-0812">Transmembrane</keyword>